<proteinExistence type="predicted"/>
<keyword evidence="2" id="KW-1185">Reference proteome</keyword>
<accession>A0AAN8WRD2</accession>
<comment type="caution">
    <text evidence="1">The sequence shown here is derived from an EMBL/GenBank/DDBJ whole genome shotgun (WGS) entry which is preliminary data.</text>
</comment>
<name>A0AAN8WRD2_HALRR</name>
<reference evidence="1 2" key="1">
    <citation type="submission" date="2023-11" db="EMBL/GenBank/DDBJ databases">
        <title>Halocaridina rubra genome assembly.</title>
        <authorList>
            <person name="Smith C."/>
        </authorList>
    </citation>
    <scope>NUCLEOTIDE SEQUENCE [LARGE SCALE GENOMIC DNA]</scope>
    <source>
        <strain evidence="1">EP-1</strain>
        <tissue evidence="1">Whole</tissue>
    </source>
</reference>
<feature type="non-terminal residue" evidence="1">
    <location>
        <position position="1"/>
    </location>
</feature>
<dbReference type="EMBL" id="JAXCGZ010019506">
    <property type="protein sequence ID" value="KAK7066044.1"/>
    <property type="molecule type" value="Genomic_DNA"/>
</dbReference>
<protein>
    <submittedName>
        <fullName evidence="1">Uncharacterized protein</fullName>
    </submittedName>
</protein>
<organism evidence="1 2">
    <name type="scientific">Halocaridina rubra</name>
    <name type="common">Hawaiian red shrimp</name>
    <dbReference type="NCBI Taxonomy" id="373956"/>
    <lineage>
        <taxon>Eukaryota</taxon>
        <taxon>Metazoa</taxon>
        <taxon>Ecdysozoa</taxon>
        <taxon>Arthropoda</taxon>
        <taxon>Crustacea</taxon>
        <taxon>Multicrustacea</taxon>
        <taxon>Malacostraca</taxon>
        <taxon>Eumalacostraca</taxon>
        <taxon>Eucarida</taxon>
        <taxon>Decapoda</taxon>
        <taxon>Pleocyemata</taxon>
        <taxon>Caridea</taxon>
        <taxon>Atyoidea</taxon>
        <taxon>Atyidae</taxon>
        <taxon>Halocaridina</taxon>
    </lineage>
</organism>
<gene>
    <name evidence="1" type="ORF">SK128_014370</name>
</gene>
<dbReference type="Proteomes" id="UP001381693">
    <property type="component" value="Unassembled WGS sequence"/>
</dbReference>
<evidence type="ECO:0000313" key="2">
    <source>
        <dbReference type="Proteomes" id="UP001381693"/>
    </source>
</evidence>
<sequence>IILGNSEGMKFPVLLRKAKECTSSLRSIKSQHGTDCLQSTLDLRLNCALMNLHEKK</sequence>
<evidence type="ECO:0000313" key="1">
    <source>
        <dbReference type="EMBL" id="KAK7066044.1"/>
    </source>
</evidence>
<dbReference type="AlphaFoldDB" id="A0AAN8WRD2"/>